<evidence type="ECO:0000256" key="1">
    <source>
        <dbReference type="ARBA" id="ARBA00004683"/>
    </source>
</evidence>
<sequence>MTKIFIVGAKRTAIGSFMGSLASVPAPKLGATAIAAALSQSNLSADKVDEVIVGNVLGADQGMGPGRQAAIYAGIPDHVPAYTVNMICGSGMKTMMDAAAHIKAGDADVVVAAGMENMSQAPFALPGKSRMGHKMGNQGLSDTMIKDGLTDVFNNYHMGMTAENLVDKFGLTRDDQDEFALQSQKRASSAVEAGVFADEIAPIEVKTRKAISVFDRDEYPRADASMEGLAKLKPAFKKDGSVTAGNASGINDGGVALVLASEAAVEKHGLTPLAELVSYGQGGVDPAIMGYGPVPAIAQALQRANMRLADMERLELNEAFAAQALAVMHGLTQEHDVTLDWFEDKTNVTGGAIALGHPLGASGGRIVTTLLYGMMRNQLTYGLASLCIGGGMGTAVVLKKV</sequence>
<dbReference type="STRING" id="197461.A3843_08985"/>
<dbReference type="PROSITE" id="PS00099">
    <property type="entry name" value="THIOLASE_3"/>
    <property type="match status" value="1"/>
</dbReference>
<dbReference type="RefSeq" id="WP_028480482.1">
    <property type="nucleotide sequence ID" value="NZ_LVVZ01000014.1"/>
</dbReference>
<accession>A0A1U7JID5</accession>
<dbReference type="InterPro" id="IPR020610">
    <property type="entry name" value="Thiolase_AS"/>
</dbReference>
<dbReference type="InterPro" id="IPR016039">
    <property type="entry name" value="Thiolase-like"/>
</dbReference>
<evidence type="ECO:0000313" key="14">
    <source>
        <dbReference type="Proteomes" id="UP000185783"/>
    </source>
</evidence>
<dbReference type="Gene3D" id="3.40.47.10">
    <property type="match status" value="2"/>
</dbReference>
<dbReference type="EMBL" id="LVVZ01000014">
    <property type="protein sequence ID" value="OKL44510.1"/>
    <property type="molecule type" value="Genomic_DNA"/>
</dbReference>
<feature type="domain" description="Thiolase C-terminal" evidence="12">
    <location>
        <begin position="270"/>
        <end position="399"/>
    </location>
</feature>
<dbReference type="PANTHER" id="PTHR18919">
    <property type="entry name" value="ACETYL-COA C-ACYLTRANSFERASE"/>
    <property type="match status" value="1"/>
</dbReference>
<keyword evidence="10" id="KW-1133">Transmembrane helix</keyword>
<name>A0A1U7JID5_9HYPH</name>
<evidence type="ECO:0000259" key="12">
    <source>
        <dbReference type="Pfam" id="PF02803"/>
    </source>
</evidence>
<proteinExistence type="inferred from homology"/>
<gene>
    <name evidence="13" type="ORF">A3843_08985</name>
</gene>
<keyword evidence="4" id="KW-0583">PHB biosynthesis</keyword>
<dbReference type="GO" id="GO:0003988">
    <property type="term" value="F:acetyl-CoA C-acyltransferase activity"/>
    <property type="evidence" value="ECO:0007669"/>
    <property type="project" value="UniProtKB-ARBA"/>
</dbReference>
<dbReference type="AlphaFoldDB" id="A0A1U7JID5"/>
<organism evidence="13 14">
    <name type="scientific">Pseudovibrio exalbescens</name>
    <dbReference type="NCBI Taxonomy" id="197461"/>
    <lineage>
        <taxon>Bacteria</taxon>
        <taxon>Pseudomonadati</taxon>
        <taxon>Pseudomonadota</taxon>
        <taxon>Alphaproteobacteria</taxon>
        <taxon>Hyphomicrobiales</taxon>
        <taxon>Stappiaceae</taxon>
        <taxon>Pseudovibrio</taxon>
    </lineage>
</organism>
<protein>
    <recommendedName>
        <fullName evidence="7">Beta-ketothiolase</fullName>
    </recommendedName>
</protein>
<dbReference type="InterPro" id="IPR002155">
    <property type="entry name" value="Thiolase"/>
</dbReference>
<keyword evidence="10" id="KW-0472">Membrane</keyword>
<evidence type="ECO:0000313" key="13">
    <source>
        <dbReference type="EMBL" id="OKL44510.1"/>
    </source>
</evidence>
<evidence type="ECO:0000256" key="4">
    <source>
        <dbReference type="ARBA" id="ARBA00022752"/>
    </source>
</evidence>
<feature type="transmembrane region" description="Helical" evidence="10">
    <location>
        <begin position="379"/>
        <end position="398"/>
    </location>
</feature>
<dbReference type="PANTHER" id="PTHR18919:SF107">
    <property type="entry name" value="ACETYL-COA ACETYLTRANSFERASE, CYTOSOLIC"/>
    <property type="match status" value="1"/>
</dbReference>
<evidence type="ECO:0000256" key="10">
    <source>
        <dbReference type="SAM" id="Phobius"/>
    </source>
</evidence>
<evidence type="ECO:0000256" key="9">
    <source>
        <dbReference type="RuleBase" id="RU003557"/>
    </source>
</evidence>
<keyword evidence="14" id="KW-1185">Reference proteome</keyword>
<comment type="pathway">
    <text evidence="1">Biopolymer metabolism; poly-(R)-3-hydroxybutanoate biosynthesis.</text>
</comment>
<evidence type="ECO:0000256" key="7">
    <source>
        <dbReference type="ARBA" id="ARBA00080155"/>
    </source>
</evidence>
<dbReference type="FunFam" id="3.40.47.10:FF:000010">
    <property type="entry name" value="Acetyl-CoA acetyltransferase (Thiolase)"/>
    <property type="match status" value="1"/>
</dbReference>
<feature type="active site" description="Proton acceptor" evidence="8">
    <location>
        <position position="387"/>
    </location>
</feature>
<evidence type="ECO:0000256" key="8">
    <source>
        <dbReference type="PIRSR" id="PIRSR000429-1"/>
    </source>
</evidence>
<dbReference type="InterPro" id="IPR020617">
    <property type="entry name" value="Thiolase_C"/>
</dbReference>
<keyword evidence="10" id="KW-0812">Transmembrane</keyword>
<feature type="domain" description="Thiolase N-terminal" evidence="11">
    <location>
        <begin position="4"/>
        <end position="262"/>
    </location>
</feature>
<evidence type="ECO:0000256" key="5">
    <source>
        <dbReference type="ARBA" id="ARBA00023315"/>
    </source>
</evidence>
<dbReference type="InterPro" id="IPR020613">
    <property type="entry name" value="Thiolase_CS"/>
</dbReference>
<dbReference type="NCBIfam" id="TIGR01930">
    <property type="entry name" value="AcCoA-C-Actrans"/>
    <property type="match status" value="1"/>
</dbReference>
<dbReference type="Pfam" id="PF00108">
    <property type="entry name" value="Thiolase_N"/>
    <property type="match status" value="1"/>
</dbReference>
<keyword evidence="5 9" id="KW-0012">Acyltransferase</keyword>
<comment type="similarity">
    <text evidence="2 9">Belongs to the thiolase-like superfamily. Thiolase family.</text>
</comment>
<dbReference type="InterPro" id="IPR020616">
    <property type="entry name" value="Thiolase_N"/>
</dbReference>
<dbReference type="SUPFAM" id="SSF53901">
    <property type="entry name" value="Thiolase-like"/>
    <property type="match status" value="2"/>
</dbReference>
<dbReference type="PIRSF" id="PIRSF000429">
    <property type="entry name" value="Ac-CoA_Ac_transf"/>
    <property type="match status" value="1"/>
</dbReference>
<evidence type="ECO:0000256" key="2">
    <source>
        <dbReference type="ARBA" id="ARBA00010982"/>
    </source>
</evidence>
<feature type="active site" description="Acyl-thioester intermediate" evidence="8">
    <location>
        <position position="88"/>
    </location>
</feature>
<feature type="active site" description="Proton acceptor" evidence="8">
    <location>
        <position position="357"/>
    </location>
</feature>
<evidence type="ECO:0000256" key="3">
    <source>
        <dbReference type="ARBA" id="ARBA00022679"/>
    </source>
</evidence>
<dbReference type="InterPro" id="IPR020615">
    <property type="entry name" value="Thiolase_acyl_enz_int_AS"/>
</dbReference>
<dbReference type="GO" id="GO:0044281">
    <property type="term" value="P:small molecule metabolic process"/>
    <property type="evidence" value="ECO:0007669"/>
    <property type="project" value="UniProtKB-ARBA"/>
</dbReference>
<dbReference type="Proteomes" id="UP000185783">
    <property type="component" value="Unassembled WGS sequence"/>
</dbReference>
<keyword evidence="3 9" id="KW-0808">Transferase</keyword>
<evidence type="ECO:0000259" key="11">
    <source>
        <dbReference type="Pfam" id="PF00108"/>
    </source>
</evidence>
<dbReference type="CDD" id="cd00751">
    <property type="entry name" value="thiolase"/>
    <property type="match status" value="1"/>
</dbReference>
<dbReference type="GO" id="GO:0042619">
    <property type="term" value="P:poly-hydroxybutyrate biosynthetic process"/>
    <property type="evidence" value="ECO:0007669"/>
    <property type="project" value="UniProtKB-KW"/>
</dbReference>
<evidence type="ECO:0000256" key="6">
    <source>
        <dbReference type="ARBA" id="ARBA00037924"/>
    </source>
</evidence>
<dbReference type="Pfam" id="PF02803">
    <property type="entry name" value="Thiolase_C"/>
    <property type="match status" value="1"/>
</dbReference>
<reference evidence="13 14" key="1">
    <citation type="submission" date="2016-03" db="EMBL/GenBank/DDBJ databases">
        <title>Genome sequence of Nesiotobacter sp. nov., a moderately halophilic alphaproteobacterium isolated from the Yellow Sea, China.</title>
        <authorList>
            <person name="Zhang G."/>
            <person name="Zhang R."/>
        </authorList>
    </citation>
    <scope>NUCLEOTIDE SEQUENCE [LARGE SCALE GENOMIC DNA]</scope>
    <source>
        <strain evidence="13 14">WB1-6</strain>
    </source>
</reference>
<comment type="pathway">
    <text evidence="6">Metabolic intermediate biosynthesis; (R)-mevalonate biosynthesis; (R)-mevalonate from acetyl-CoA: step 1/3.</text>
</comment>
<dbReference type="PROSITE" id="PS00737">
    <property type="entry name" value="THIOLASE_2"/>
    <property type="match status" value="1"/>
</dbReference>
<comment type="caution">
    <text evidence="13">The sequence shown here is derived from an EMBL/GenBank/DDBJ whole genome shotgun (WGS) entry which is preliminary data.</text>
</comment>
<dbReference type="PROSITE" id="PS00098">
    <property type="entry name" value="THIOLASE_1"/>
    <property type="match status" value="1"/>
</dbReference>